<feature type="binding site" evidence="4">
    <location>
        <position position="181"/>
    </location>
    <ligand>
        <name>a divalent metal cation</name>
        <dbReference type="ChEBI" id="CHEBI:60240"/>
    </ligand>
</feature>
<gene>
    <name evidence="6" type="ORF">E1292_21935</name>
</gene>
<dbReference type="InterPro" id="IPR005511">
    <property type="entry name" value="SMP-30"/>
</dbReference>
<comment type="caution">
    <text evidence="6">The sequence shown here is derived from an EMBL/GenBank/DDBJ whole genome shotgun (WGS) entry which is preliminary data.</text>
</comment>
<proteinExistence type="inferred from homology"/>
<feature type="binding site" evidence="4">
    <location>
        <position position="147"/>
    </location>
    <ligand>
        <name>substrate</name>
    </ligand>
</feature>
<evidence type="ECO:0000256" key="1">
    <source>
        <dbReference type="ARBA" id="ARBA00008853"/>
    </source>
</evidence>
<evidence type="ECO:0000313" key="6">
    <source>
        <dbReference type="EMBL" id="TDD03049.1"/>
    </source>
</evidence>
<dbReference type="RefSeq" id="WP_132597094.1">
    <property type="nucleotide sequence ID" value="NZ_SMKO01000058.1"/>
</dbReference>
<sequence length="304" mass="33690">MTDTIPTEFDVLDERFAAVGGDDKAERLHTGTRWAEGPVYFPAGRFLVWSDIPNDRMLRWDETTGVVGVFRQPSGYSNGNTLDREGRLITCEHGNRRVTRTEHDGSITVIADRWQGRRLNSPNDAVVRSDGSVWFTDPPYGILSDYEGHAAEQEIDGCHVYRADPVTGELRVVADDFVRPNGLAFSLDESRLYVADTRARHVRVFDVRDDGSLAGGRVFAEGTESDNFDGIRLDNTGRVWTAAGKAVLCYDPDGTLIGRLKLPEFTANLVFGGPKRNRMFITASTSLYSLMSNVTGAPPVWAAR</sequence>
<dbReference type="InterPro" id="IPR013658">
    <property type="entry name" value="SGL"/>
</dbReference>
<accession>A0A4R4VC83</accession>
<dbReference type="GO" id="GO:0046872">
    <property type="term" value="F:metal ion binding"/>
    <property type="evidence" value="ECO:0007669"/>
    <property type="project" value="UniProtKB-KW"/>
</dbReference>
<dbReference type="AlphaFoldDB" id="A0A4R4VC83"/>
<dbReference type="InterPro" id="IPR011042">
    <property type="entry name" value="6-blade_b-propeller_TolB-like"/>
</dbReference>
<evidence type="ECO:0000256" key="3">
    <source>
        <dbReference type="PIRSR" id="PIRSR605511-1"/>
    </source>
</evidence>
<evidence type="ECO:0000259" key="5">
    <source>
        <dbReference type="Pfam" id="PF08450"/>
    </source>
</evidence>
<feature type="active site" description="Proton donor/acceptor" evidence="3">
    <location>
        <position position="229"/>
    </location>
</feature>
<evidence type="ECO:0000256" key="4">
    <source>
        <dbReference type="PIRSR" id="PIRSR605511-2"/>
    </source>
</evidence>
<dbReference type="SUPFAM" id="SSF63829">
    <property type="entry name" value="Calcium-dependent phosphotriesterase"/>
    <property type="match status" value="1"/>
</dbReference>
<keyword evidence="4" id="KW-0862">Zinc</keyword>
<dbReference type="PANTHER" id="PTHR47572">
    <property type="entry name" value="LIPOPROTEIN-RELATED"/>
    <property type="match status" value="1"/>
</dbReference>
<feature type="binding site" evidence="4">
    <location>
        <position position="36"/>
    </location>
    <ligand>
        <name>a divalent metal cation</name>
        <dbReference type="ChEBI" id="CHEBI:60240"/>
    </ligand>
</feature>
<comment type="cofactor">
    <cofactor evidence="4">
        <name>Zn(2+)</name>
        <dbReference type="ChEBI" id="CHEBI:29105"/>
    </cofactor>
    <text evidence="4">Binds 1 divalent metal cation per subunit.</text>
</comment>
<dbReference type="GO" id="GO:0016787">
    <property type="term" value="F:hydrolase activity"/>
    <property type="evidence" value="ECO:0007669"/>
    <property type="project" value="UniProtKB-KW"/>
</dbReference>
<name>A0A4R4VC83_9ACTN</name>
<organism evidence="6 7">
    <name type="scientific">Nonomuraea deserti</name>
    <dbReference type="NCBI Taxonomy" id="1848322"/>
    <lineage>
        <taxon>Bacteria</taxon>
        <taxon>Bacillati</taxon>
        <taxon>Actinomycetota</taxon>
        <taxon>Actinomycetes</taxon>
        <taxon>Streptosporangiales</taxon>
        <taxon>Streptosporangiaceae</taxon>
        <taxon>Nonomuraea</taxon>
    </lineage>
</organism>
<dbReference type="InterPro" id="IPR051262">
    <property type="entry name" value="SMP-30/CGR1_Lactonase"/>
</dbReference>
<dbReference type="PRINTS" id="PR01790">
    <property type="entry name" value="SMP30FAMILY"/>
</dbReference>
<dbReference type="Pfam" id="PF08450">
    <property type="entry name" value="SGL"/>
    <property type="match status" value="1"/>
</dbReference>
<feature type="binding site" evidence="4">
    <location>
        <position position="123"/>
    </location>
    <ligand>
        <name>substrate</name>
    </ligand>
</feature>
<reference evidence="6 7" key="1">
    <citation type="submission" date="2019-03" db="EMBL/GenBank/DDBJ databases">
        <title>Draft genome sequences of novel Actinobacteria.</title>
        <authorList>
            <person name="Sahin N."/>
            <person name="Ay H."/>
            <person name="Saygin H."/>
        </authorList>
    </citation>
    <scope>NUCLEOTIDE SEQUENCE [LARGE SCALE GENOMIC DNA]</scope>
    <source>
        <strain evidence="6 7">KC310</strain>
    </source>
</reference>
<dbReference type="Gene3D" id="2.120.10.30">
    <property type="entry name" value="TolB, C-terminal domain"/>
    <property type="match status" value="1"/>
</dbReference>
<keyword evidence="2" id="KW-0378">Hydrolase</keyword>
<feature type="domain" description="SMP-30/Gluconolactonase/LRE-like region" evidence="5">
    <location>
        <begin position="34"/>
        <end position="284"/>
    </location>
</feature>
<dbReference type="Proteomes" id="UP000295258">
    <property type="component" value="Unassembled WGS sequence"/>
</dbReference>
<dbReference type="EMBL" id="SMKO01000058">
    <property type="protein sequence ID" value="TDD03049.1"/>
    <property type="molecule type" value="Genomic_DNA"/>
</dbReference>
<evidence type="ECO:0000256" key="2">
    <source>
        <dbReference type="ARBA" id="ARBA00022801"/>
    </source>
</evidence>
<feature type="binding site" evidence="4">
    <location>
        <position position="229"/>
    </location>
    <ligand>
        <name>a divalent metal cation</name>
        <dbReference type="ChEBI" id="CHEBI:60240"/>
    </ligand>
</feature>
<dbReference type="PANTHER" id="PTHR47572:SF4">
    <property type="entry name" value="LACTONASE DRP35"/>
    <property type="match status" value="1"/>
</dbReference>
<keyword evidence="7" id="KW-1185">Reference proteome</keyword>
<comment type="similarity">
    <text evidence="1">Belongs to the SMP-30/CGR1 family.</text>
</comment>
<protein>
    <submittedName>
        <fullName evidence="6">SMP-30/gluconolactonase/LRE family protein</fullName>
    </submittedName>
</protein>
<evidence type="ECO:0000313" key="7">
    <source>
        <dbReference type="Proteomes" id="UP000295258"/>
    </source>
</evidence>
<keyword evidence="4" id="KW-0479">Metal-binding</keyword>